<feature type="region of interest" description="Disordered" evidence="1">
    <location>
        <begin position="244"/>
        <end position="267"/>
    </location>
</feature>
<organism evidence="2 3">
    <name type="scientific">Chlamydomonas eustigma</name>
    <dbReference type="NCBI Taxonomy" id="1157962"/>
    <lineage>
        <taxon>Eukaryota</taxon>
        <taxon>Viridiplantae</taxon>
        <taxon>Chlorophyta</taxon>
        <taxon>core chlorophytes</taxon>
        <taxon>Chlorophyceae</taxon>
        <taxon>CS clade</taxon>
        <taxon>Chlamydomonadales</taxon>
        <taxon>Chlamydomonadaceae</taxon>
        <taxon>Chlamydomonas</taxon>
    </lineage>
</organism>
<keyword evidence="3" id="KW-1185">Reference proteome</keyword>
<evidence type="ECO:0000256" key="1">
    <source>
        <dbReference type="SAM" id="MobiDB-lite"/>
    </source>
</evidence>
<comment type="caution">
    <text evidence="2">The sequence shown here is derived from an EMBL/GenBank/DDBJ whole genome shotgun (WGS) entry which is preliminary data.</text>
</comment>
<evidence type="ECO:0000313" key="2">
    <source>
        <dbReference type="EMBL" id="GAX76920.1"/>
    </source>
</evidence>
<dbReference type="AlphaFoldDB" id="A0A250X2E9"/>
<gene>
    <name evidence="2" type="ORF">CEUSTIGMA_g4366.t1</name>
</gene>
<proteinExistence type="predicted"/>
<evidence type="ECO:0000313" key="3">
    <source>
        <dbReference type="Proteomes" id="UP000232323"/>
    </source>
</evidence>
<name>A0A250X2E9_9CHLO</name>
<reference evidence="2 3" key="1">
    <citation type="submission" date="2017-08" db="EMBL/GenBank/DDBJ databases">
        <title>Acidophilic green algal genome provides insights into adaptation to an acidic environment.</title>
        <authorList>
            <person name="Hirooka S."/>
            <person name="Hirose Y."/>
            <person name="Kanesaki Y."/>
            <person name="Higuchi S."/>
            <person name="Fujiwara T."/>
            <person name="Onuma R."/>
            <person name="Era A."/>
            <person name="Ohbayashi R."/>
            <person name="Uzuka A."/>
            <person name="Nozaki H."/>
            <person name="Yoshikawa H."/>
            <person name="Miyagishima S.Y."/>
        </authorList>
    </citation>
    <scope>NUCLEOTIDE SEQUENCE [LARGE SCALE GENOMIC DNA]</scope>
    <source>
        <strain evidence="2 3">NIES-2499</strain>
    </source>
</reference>
<sequence length="297" mass="31825">MSLSPTSSVSSSNSAFFKHPSITSHVQRQPEQNAIEGGVAAAYKRPPTLKIPSSSGQNEEHLHWLENVSTFRTAANTPVIQRLQHIASGMITPKANPTIQSVRSCEERDFRGSSVRSPQILTLRERVERFRSAPSTPLVSSVRSMENNLHNAPAAAPVIVEDRFRSAPASPLLLSVRAMSEDPFSCTAACLGESGSYDSCAANPLAAGLQQNALQVEAFRVDLTGFRSESVNSQLIAIREEMEGFSGGPESSEQQVCSLQGRSGSSSQQLSDKLVAAHLSATLEDPFGVGFDPYGPA</sequence>
<feature type="compositionally biased region" description="Low complexity" evidence="1">
    <location>
        <begin position="258"/>
        <end position="267"/>
    </location>
</feature>
<protein>
    <submittedName>
        <fullName evidence="2">Uncharacterized protein</fullName>
    </submittedName>
</protein>
<accession>A0A250X2E9</accession>
<dbReference type="EMBL" id="BEGY01000020">
    <property type="protein sequence ID" value="GAX76920.1"/>
    <property type="molecule type" value="Genomic_DNA"/>
</dbReference>
<dbReference type="Proteomes" id="UP000232323">
    <property type="component" value="Unassembled WGS sequence"/>
</dbReference>